<dbReference type="Gene3D" id="3.40.50.300">
    <property type="entry name" value="P-loop containing nucleotide triphosphate hydrolases"/>
    <property type="match status" value="1"/>
</dbReference>
<proteinExistence type="predicted"/>
<evidence type="ECO:0000256" key="3">
    <source>
        <dbReference type="SAM" id="MobiDB-lite"/>
    </source>
</evidence>
<evidence type="ECO:0000313" key="7">
    <source>
        <dbReference type="Proteomes" id="UP000398389"/>
    </source>
</evidence>
<keyword evidence="7" id="KW-1185">Reference proteome</keyword>
<dbReference type="InterPro" id="IPR003593">
    <property type="entry name" value="AAA+_ATPase"/>
</dbReference>
<evidence type="ECO:0000259" key="4">
    <source>
        <dbReference type="SMART" id="SM00382"/>
    </source>
</evidence>
<feature type="domain" description="Clp ATPase C-terminal" evidence="5">
    <location>
        <begin position="602"/>
        <end position="698"/>
    </location>
</feature>
<evidence type="ECO:0000313" key="6">
    <source>
        <dbReference type="EMBL" id="VVT56821.1"/>
    </source>
</evidence>
<dbReference type="AlphaFoldDB" id="A0A5E8C4E0"/>
<feature type="region of interest" description="Disordered" evidence="3">
    <location>
        <begin position="545"/>
        <end position="567"/>
    </location>
</feature>
<dbReference type="GO" id="GO:0005524">
    <property type="term" value="F:ATP binding"/>
    <property type="evidence" value="ECO:0007669"/>
    <property type="project" value="UniProtKB-KW"/>
</dbReference>
<dbReference type="InterPro" id="IPR027417">
    <property type="entry name" value="P-loop_NTPase"/>
</dbReference>
<keyword evidence="2" id="KW-0067">ATP-binding</keyword>
<dbReference type="PANTHER" id="PTHR48102">
    <property type="entry name" value="ATP-DEPENDENT CLP PROTEASE ATP-BINDING SUBUNIT CLPX-LIKE, MITOCHONDRIAL-RELATED"/>
    <property type="match status" value="1"/>
</dbReference>
<accession>A0A5E8C4E0</accession>
<feature type="compositionally biased region" description="Low complexity" evidence="3">
    <location>
        <begin position="107"/>
        <end position="146"/>
    </location>
</feature>
<dbReference type="InterPro" id="IPR050052">
    <property type="entry name" value="ATP-dep_Clp_protease_ClpX"/>
</dbReference>
<dbReference type="InterPro" id="IPR019489">
    <property type="entry name" value="Clp_ATPase_C"/>
</dbReference>
<sequence length="742" mass="82101">MLRSQPLINGQVSAYLALRRHFGHSNYCQAIKKPDNPENNPSQESSSNPENTQSESSQLDNEDTPYTKPLLQVKVKPRERTGAPARRVGRPPRKSVTTPLPDDPVKSPHASSSSSKSSKSSKSSSSSSSSSSHSSTSSNTSLSPSSFWSLENIPSPKALKKHLDQYAIGQDRAKKHFSVAVYNHYVRLADRAEKTVLAEARHSELRRIFAEQMGQSFEEDDQDENSFQNLTPEEIEEQQGYEQMLKKNSDWFQPPPWMKMSQSIESKVDESNIQRVLKSQPNLRAHVSQVYNDESLGNNFNNSMEPSFHQDVEMDKANVLLLGPTGSGKTMLARILAKVLDVPFVIMDCTSMTQAGYVGEDPDACIARLAQSAYWDADRTETGIVVFDEFDKIACKDTNGGGKGSSGGAGLGGDARRDVAGEGVQQGMLKLVEGTKLTLALPTSMQSGYGPNKTETIAVDTSNVLFVFMGAFVGLEQIVAKRLQDEAEERLARQTAAEEEEQVLLHNDRVIRHNAERPMTLPDIFKKEVQEVRRYQTQQQLQQELEYPVDPIAPSPKPTQESKPGPISSSVLAHVTHADLVKYGILPELAGRIAVLVSTTELTEEDLVRVLMEPRNSVVRQYERLFSRWGVTLAFTTPALVAVARRCMKLGIGARGLPSVLTSLLLESNFESPESGTKYILVTRQVVEQMEQAGAPKPIYFSKFQASEFLDAVEEEDPELAQKLNAQIFPHFTVSSKKKATA</sequence>
<dbReference type="EMBL" id="CABVLU010000004">
    <property type="protein sequence ID" value="VVT56821.1"/>
    <property type="molecule type" value="Genomic_DNA"/>
</dbReference>
<dbReference type="Gene3D" id="1.10.8.60">
    <property type="match status" value="1"/>
</dbReference>
<evidence type="ECO:0000256" key="1">
    <source>
        <dbReference type="ARBA" id="ARBA00022741"/>
    </source>
</evidence>
<keyword evidence="1" id="KW-0547">Nucleotide-binding</keyword>
<dbReference type="InterPro" id="IPR003959">
    <property type="entry name" value="ATPase_AAA_core"/>
</dbReference>
<dbReference type="OrthoDB" id="1721884at2759"/>
<name>A0A5E8C4E0_9ASCO</name>
<feature type="compositionally biased region" description="Polar residues" evidence="3">
    <location>
        <begin position="558"/>
        <end position="567"/>
    </location>
</feature>
<dbReference type="PANTHER" id="PTHR48102:SF7">
    <property type="entry name" value="ATP-DEPENDENT CLP PROTEASE ATP-BINDING SUBUNIT CLPX-LIKE, MITOCHONDRIAL"/>
    <property type="match status" value="1"/>
</dbReference>
<protein>
    <recommendedName>
        <fullName evidence="8">AAA+ ATPase domain-containing protein</fullName>
    </recommendedName>
</protein>
<dbReference type="GO" id="GO:0016887">
    <property type="term" value="F:ATP hydrolysis activity"/>
    <property type="evidence" value="ECO:0007669"/>
    <property type="project" value="InterPro"/>
</dbReference>
<dbReference type="SUPFAM" id="SSF52540">
    <property type="entry name" value="P-loop containing nucleoside triphosphate hydrolases"/>
    <property type="match status" value="1"/>
</dbReference>
<dbReference type="GeneID" id="43584122"/>
<dbReference type="RefSeq" id="XP_031855913.1">
    <property type="nucleotide sequence ID" value="XM_032000022.1"/>
</dbReference>
<feature type="compositionally biased region" description="Low complexity" evidence="3">
    <location>
        <begin position="37"/>
        <end position="58"/>
    </location>
</feature>
<feature type="domain" description="AAA+ ATPase" evidence="4">
    <location>
        <begin position="315"/>
        <end position="489"/>
    </location>
</feature>
<dbReference type="SMART" id="SM01086">
    <property type="entry name" value="ClpB_D2-small"/>
    <property type="match status" value="1"/>
</dbReference>
<dbReference type="GO" id="GO:0051603">
    <property type="term" value="P:proteolysis involved in protein catabolic process"/>
    <property type="evidence" value="ECO:0007669"/>
    <property type="project" value="TreeGrafter"/>
</dbReference>
<organism evidence="6 7">
    <name type="scientific">Magnusiomyces paraingens</name>
    <dbReference type="NCBI Taxonomy" id="2606893"/>
    <lineage>
        <taxon>Eukaryota</taxon>
        <taxon>Fungi</taxon>
        <taxon>Dikarya</taxon>
        <taxon>Ascomycota</taxon>
        <taxon>Saccharomycotina</taxon>
        <taxon>Dipodascomycetes</taxon>
        <taxon>Dipodascales</taxon>
        <taxon>Dipodascaceae</taxon>
        <taxon>Magnusiomyces</taxon>
    </lineage>
</organism>
<feature type="region of interest" description="Disordered" evidence="3">
    <location>
        <begin position="28"/>
        <end position="147"/>
    </location>
</feature>
<evidence type="ECO:0000256" key="2">
    <source>
        <dbReference type="ARBA" id="ARBA00022840"/>
    </source>
</evidence>
<dbReference type="Proteomes" id="UP000398389">
    <property type="component" value="Unassembled WGS sequence"/>
</dbReference>
<reference evidence="6 7" key="1">
    <citation type="submission" date="2019-09" db="EMBL/GenBank/DDBJ databases">
        <authorList>
            <person name="Brejova B."/>
        </authorList>
    </citation>
    <scope>NUCLEOTIDE SEQUENCE [LARGE SCALE GENOMIC DNA]</scope>
</reference>
<dbReference type="SMART" id="SM00382">
    <property type="entry name" value="AAA"/>
    <property type="match status" value="1"/>
</dbReference>
<dbReference type="Pfam" id="PF07724">
    <property type="entry name" value="AAA_2"/>
    <property type="match status" value="1"/>
</dbReference>
<gene>
    <name evidence="6" type="ORF">SAPINGB_P005308</name>
</gene>
<dbReference type="GO" id="GO:0005759">
    <property type="term" value="C:mitochondrial matrix"/>
    <property type="evidence" value="ECO:0007669"/>
    <property type="project" value="TreeGrafter"/>
</dbReference>
<evidence type="ECO:0000259" key="5">
    <source>
        <dbReference type="SMART" id="SM01086"/>
    </source>
</evidence>
<evidence type="ECO:0008006" key="8">
    <source>
        <dbReference type="Google" id="ProtNLM"/>
    </source>
</evidence>